<feature type="non-terminal residue" evidence="3">
    <location>
        <position position="105"/>
    </location>
</feature>
<dbReference type="SMART" id="SM00248">
    <property type="entry name" value="ANK"/>
    <property type="match status" value="2"/>
</dbReference>
<dbReference type="PROSITE" id="PS50088">
    <property type="entry name" value="ANK_REPEAT"/>
    <property type="match status" value="1"/>
</dbReference>
<organism evidence="3 4">
    <name type="scientific">Daubentonia madagascariensis</name>
    <name type="common">Aye-aye</name>
    <name type="synonym">Sciurus madagascariensis</name>
    <dbReference type="NCBI Taxonomy" id="31869"/>
    <lineage>
        <taxon>Eukaryota</taxon>
        <taxon>Metazoa</taxon>
        <taxon>Chordata</taxon>
        <taxon>Craniata</taxon>
        <taxon>Vertebrata</taxon>
        <taxon>Euteleostomi</taxon>
        <taxon>Mammalia</taxon>
        <taxon>Eutheria</taxon>
        <taxon>Euarchontoglires</taxon>
        <taxon>Primates</taxon>
        <taxon>Strepsirrhini</taxon>
        <taxon>Chiromyiformes</taxon>
        <taxon>Daubentoniidae</taxon>
        <taxon>Daubentonia</taxon>
    </lineage>
</organism>
<dbReference type="Gene3D" id="1.25.40.20">
    <property type="entry name" value="Ankyrin repeat-containing domain"/>
    <property type="match status" value="1"/>
</dbReference>
<evidence type="ECO:0000313" key="3">
    <source>
        <dbReference type="EMBL" id="KAL2764043.1"/>
    </source>
</evidence>
<keyword evidence="1" id="KW-0040">ANK repeat</keyword>
<dbReference type="InterPro" id="IPR036770">
    <property type="entry name" value="Ankyrin_rpt-contain_sf"/>
</dbReference>
<keyword evidence="4" id="KW-1185">Reference proteome</keyword>
<dbReference type="PROSITE" id="PS50297">
    <property type="entry name" value="ANK_REP_REGION"/>
    <property type="match status" value="1"/>
</dbReference>
<feature type="repeat" description="ANK" evidence="1">
    <location>
        <begin position="1"/>
        <end position="33"/>
    </location>
</feature>
<dbReference type="EMBL" id="JBFSEQ010000012">
    <property type="protein sequence ID" value="KAL2764043.1"/>
    <property type="molecule type" value="Genomic_DNA"/>
</dbReference>
<name>A0ABD2DBF7_DAUMA</name>
<protein>
    <submittedName>
        <fullName evidence="3">POTE ankyrin domain family member F</fullName>
    </submittedName>
</protein>
<dbReference type="PANTHER" id="PTHR24147:SF53">
    <property type="entry name" value="ANKYRIN REPEAT DOMAIN 26"/>
    <property type="match status" value="1"/>
</dbReference>
<dbReference type="Pfam" id="PF12796">
    <property type="entry name" value="Ank_2"/>
    <property type="match status" value="1"/>
</dbReference>
<feature type="region of interest" description="Disordered" evidence="2">
    <location>
        <begin position="71"/>
        <end position="105"/>
    </location>
</feature>
<evidence type="ECO:0000256" key="2">
    <source>
        <dbReference type="SAM" id="MobiDB-lite"/>
    </source>
</evidence>
<dbReference type="SUPFAM" id="SSF48403">
    <property type="entry name" value="Ankyrin repeat"/>
    <property type="match status" value="1"/>
</dbReference>
<dbReference type="InterPro" id="IPR002110">
    <property type="entry name" value="Ankyrin_rpt"/>
</dbReference>
<gene>
    <name evidence="3" type="ORF">WCI35_029695</name>
</gene>
<dbReference type="AlphaFoldDB" id="A0ABD2DBF7"/>
<evidence type="ECO:0000256" key="1">
    <source>
        <dbReference type="PROSITE-ProRule" id="PRU00023"/>
    </source>
</evidence>
<comment type="caution">
    <text evidence="3">The sequence shown here is derived from an EMBL/GenBank/DDBJ whole genome shotgun (WGS) entry which is preliminary data.</text>
</comment>
<dbReference type="PANTHER" id="PTHR24147">
    <property type="entry name" value="ANKYRIN REPEAT DOMAIN 36-RELATED"/>
    <property type="match status" value="1"/>
</dbReference>
<feature type="non-terminal residue" evidence="3">
    <location>
        <position position="1"/>
    </location>
</feature>
<sequence length="105" mass="11392">GHLTPLLLAVSGRKEEMVEFLLRKNANVNAVDKMKRTALMLAAHYKSSSIATLLLQQGIGVSSEDISGWTAKDDATASGSDTIHHKISEYKEEKIPKNASQTSNP</sequence>
<feature type="compositionally biased region" description="Basic and acidic residues" evidence="2">
    <location>
        <begin position="82"/>
        <end position="96"/>
    </location>
</feature>
<dbReference type="InterPro" id="IPR050657">
    <property type="entry name" value="Ankyrin_repeat_domain"/>
</dbReference>
<dbReference type="Proteomes" id="UP001610411">
    <property type="component" value="Unassembled WGS sequence"/>
</dbReference>
<accession>A0ABD2DBF7</accession>
<evidence type="ECO:0000313" key="4">
    <source>
        <dbReference type="Proteomes" id="UP001610411"/>
    </source>
</evidence>
<reference evidence="3 4" key="1">
    <citation type="journal article" date="2024" name="G3 (Bethesda)">
        <title>A hybrid genome assembly of the endangered aye-aye (Daubentonia madagascariensis).</title>
        <authorList>
            <person name="Versoza C.J."/>
            <person name="Pfeifer S.P."/>
        </authorList>
    </citation>
    <scope>NUCLEOTIDE SEQUENCE [LARGE SCALE GENOMIC DNA]</scope>
    <source>
        <strain evidence="3">6821</strain>
    </source>
</reference>
<proteinExistence type="predicted"/>